<reference evidence="3" key="1">
    <citation type="submission" date="2018-01" db="EMBL/GenBank/DDBJ databases">
        <authorList>
            <person name="Clerissi C."/>
        </authorList>
    </citation>
    <scope>NUCLEOTIDE SEQUENCE</scope>
    <source>
        <strain evidence="3">Cupriavidus oxalaticus LMG 2235</strain>
    </source>
</reference>
<dbReference type="Gene3D" id="1.10.3990.20">
    <property type="entry name" value="protein bp1543"/>
    <property type="match status" value="1"/>
</dbReference>
<reference evidence="2 4" key="2">
    <citation type="submission" date="2021-02" db="EMBL/GenBank/DDBJ databases">
        <title>Complete Genome Sequence of Cupriavidus oxalaticus Strain Ox1, a Soil Oxalate-Degrading Species.</title>
        <authorList>
            <person name="Palmieri F."/>
            <person name="Udriet P."/>
            <person name="Deuasquier M."/>
            <person name="Beaudoing E."/>
            <person name="Johnson S.L."/>
            <person name="Davenport K.W."/>
            <person name="Chain P.S."/>
            <person name="Bindschedler S."/>
            <person name="Junier P."/>
        </authorList>
    </citation>
    <scope>NUCLEOTIDE SEQUENCE [LARGE SCALE GENOMIC DNA]</scope>
    <source>
        <strain evidence="2 4">Ox1</strain>
    </source>
</reference>
<sequence length="131" mass="14769">MCEIFIRANPASYQTQARSLRLHGVATSIRLESLFWEVLEELATRDGMTVNQLITRLHDELTAHRGSEAVAGNFSSFLRVCCLRYLKLQGEGRIPADQSVPIRSLDARAVLNDLPESWVEARPRQALSHSH</sequence>
<evidence type="ECO:0000313" key="4">
    <source>
        <dbReference type="Proteomes" id="UP000623307"/>
    </source>
</evidence>
<dbReference type="GeneID" id="303490637"/>
<name>A0A375G5Q9_9BURK</name>
<protein>
    <submittedName>
        <fullName evidence="2">Ribbon-helix-helix domain-containing protein</fullName>
    </submittedName>
</protein>
<dbReference type="Proteomes" id="UP000256862">
    <property type="component" value="Chromosome CO2235"/>
</dbReference>
<proteinExistence type="predicted"/>
<organism evidence="3">
    <name type="scientific">Cupriavidus oxalaticus</name>
    <dbReference type="NCBI Taxonomy" id="96344"/>
    <lineage>
        <taxon>Bacteria</taxon>
        <taxon>Pseudomonadati</taxon>
        <taxon>Pseudomonadota</taxon>
        <taxon>Betaproteobacteria</taxon>
        <taxon>Burkholderiales</taxon>
        <taxon>Burkholderiaceae</taxon>
        <taxon>Cupriavidus</taxon>
    </lineage>
</organism>
<dbReference type="InterPro" id="IPR027373">
    <property type="entry name" value="RHH_dom"/>
</dbReference>
<dbReference type="AlphaFoldDB" id="A0A375G5Q9"/>
<dbReference type="Pfam" id="PF13467">
    <property type="entry name" value="RHH_4"/>
    <property type="match status" value="1"/>
</dbReference>
<evidence type="ECO:0000313" key="3">
    <source>
        <dbReference type="EMBL" id="SPC14077.1"/>
    </source>
</evidence>
<accession>A0A375G5Q9</accession>
<dbReference type="EMBL" id="OGUS01000120">
    <property type="protein sequence ID" value="SPC14077.1"/>
    <property type="molecule type" value="Genomic_DNA"/>
</dbReference>
<keyword evidence="4" id="KW-1185">Reference proteome</keyword>
<dbReference type="OrthoDB" id="5458732at2"/>
<feature type="domain" description="Ribbon-helix-helix" evidence="1">
    <location>
        <begin position="16"/>
        <end position="86"/>
    </location>
</feature>
<dbReference type="Proteomes" id="UP000623307">
    <property type="component" value="Chromosome 2"/>
</dbReference>
<evidence type="ECO:0000259" key="1">
    <source>
        <dbReference type="Pfam" id="PF13467"/>
    </source>
</evidence>
<gene>
    <name evidence="3" type="ORF">CO2235_20067</name>
    <name evidence="2" type="ORF">JTE92_13935</name>
</gene>
<evidence type="ECO:0000313" key="2">
    <source>
        <dbReference type="EMBL" id="QRQ94598.1"/>
    </source>
</evidence>
<dbReference type="RefSeq" id="WP_063236688.1">
    <property type="nucleotide sequence ID" value="NZ_CP069810.1"/>
</dbReference>
<dbReference type="EMBL" id="CP069812">
    <property type="protein sequence ID" value="QRQ94598.1"/>
    <property type="molecule type" value="Genomic_DNA"/>
</dbReference>
<dbReference type="InterPro" id="IPR038268">
    <property type="entry name" value="RHH_sf"/>
</dbReference>